<feature type="domain" description="N-acetyltransferase" evidence="1">
    <location>
        <begin position="107"/>
        <end position="242"/>
    </location>
</feature>
<gene>
    <name evidence="2" type="ORF">MACH07_25640</name>
</gene>
<dbReference type="PROSITE" id="PS51186">
    <property type="entry name" value="GNAT"/>
    <property type="match status" value="1"/>
</dbReference>
<name>A0AA48HFZ1_9FLAO</name>
<dbReference type="Proteomes" id="UP001330184">
    <property type="component" value="Chromosome"/>
</dbReference>
<dbReference type="GO" id="GO:0016747">
    <property type="term" value="F:acyltransferase activity, transferring groups other than amino-acyl groups"/>
    <property type="evidence" value="ECO:0007669"/>
    <property type="project" value="InterPro"/>
</dbReference>
<evidence type="ECO:0000259" key="1">
    <source>
        <dbReference type="PROSITE" id="PS51186"/>
    </source>
</evidence>
<dbReference type="AlphaFoldDB" id="A0AA48HFZ1"/>
<dbReference type="Pfam" id="PF13673">
    <property type="entry name" value="Acetyltransf_10"/>
    <property type="match status" value="1"/>
</dbReference>
<protein>
    <recommendedName>
        <fullName evidence="1">N-acetyltransferase domain-containing protein</fullName>
    </recommendedName>
</protein>
<dbReference type="InterPro" id="IPR000182">
    <property type="entry name" value="GNAT_dom"/>
</dbReference>
<dbReference type="InterPro" id="IPR016181">
    <property type="entry name" value="Acyl_CoA_acyltransferase"/>
</dbReference>
<proteinExistence type="predicted"/>
<organism evidence="2 3">
    <name type="scientific">Flagellimonas marinaquae</name>
    <dbReference type="NCBI Taxonomy" id="254955"/>
    <lineage>
        <taxon>Bacteria</taxon>
        <taxon>Pseudomonadati</taxon>
        <taxon>Bacteroidota</taxon>
        <taxon>Flavobacteriia</taxon>
        <taxon>Flavobacteriales</taxon>
        <taxon>Flavobacteriaceae</taxon>
        <taxon>Flagellimonas</taxon>
    </lineage>
</organism>
<keyword evidence="3" id="KW-1185">Reference proteome</keyword>
<accession>A0AA48HFZ1</accession>
<dbReference type="SUPFAM" id="SSF55729">
    <property type="entry name" value="Acyl-CoA N-acyltransferases (Nat)"/>
    <property type="match status" value="1"/>
</dbReference>
<evidence type="ECO:0000313" key="3">
    <source>
        <dbReference type="Proteomes" id="UP001330184"/>
    </source>
</evidence>
<sequence>MNKQIIAHLFELWEQIGKHTDSFNKERGFAFTKPEPDSWPSKVYNIEVGQINIKDVQRRIRTGEIPNSIGIPECENTKQLLESNNFCSTSKVKAMAMSTEQLYYDDIDESEFTLVDSKNKARIFARTASASFGYLVDTSVVQSLINKENMQLFLGRCKDDFPSCGMVYLDQNGISGIHMIGTKAEFQGLGMGKKMTRFLINQSIKSKSNTVFLVASEAGERIYHKLGFSTYGNLESFSLTGP</sequence>
<dbReference type="Gene3D" id="3.40.630.30">
    <property type="match status" value="1"/>
</dbReference>
<dbReference type="EMBL" id="AP027268">
    <property type="protein sequence ID" value="BDW93732.1"/>
    <property type="molecule type" value="Genomic_DNA"/>
</dbReference>
<dbReference type="RefSeq" id="WP_338194516.1">
    <property type="nucleotide sequence ID" value="NZ_AP027268.1"/>
</dbReference>
<reference evidence="2 3" key="1">
    <citation type="submission" date="2023-01" db="EMBL/GenBank/DDBJ databases">
        <title>Complete genome sequence of Muricauda aquimarina strain IFOP_LL357.</title>
        <authorList>
            <person name="Gajardo G."/>
            <person name="Ueki S."/>
            <person name="Maruyama F."/>
        </authorList>
    </citation>
    <scope>NUCLEOTIDE SEQUENCE [LARGE SCALE GENOMIC DNA]</scope>
    <source>
        <strain evidence="2 3">IFOP_LL357</strain>
    </source>
</reference>
<evidence type="ECO:0000313" key="2">
    <source>
        <dbReference type="EMBL" id="BDW93732.1"/>
    </source>
</evidence>